<dbReference type="AlphaFoldDB" id="A0A0V1GTV5"/>
<dbReference type="Proteomes" id="UP000055024">
    <property type="component" value="Unassembled WGS sequence"/>
</dbReference>
<proteinExistence type="predicted"/>
<evidence type="ECO:0000313" key="3">
    <source>
        <dbReference type="EMBL" id="KRZ10647.1"/>
    </source>
</evidence>
<accession>A0A0V1GTV5</accession>
<evidence type="ECO:0000313" key="4">
    <source>
        <dbReference type="Proteomes" id="UP000055024"/>
    </source>
</evidence>
<name>A0A0V1GTV5_9BILA</name>
<dbReference type="EMBL" id="JYDP01000057">
    <property type="protein sequence ID" value="KRZ10647.1"/>
    <property type="molecule type" value="Genomic_DNA"/>
</dbReference>
<reference evidence="2 4" key="1">
    <citation type="submission" date="2015-01" db="EMBL/GenBank/DDBJ databases">
        <title>Evolution of Trichinella species and genotypes.</title>
        <authorList>
            <person name="Korhonen P.K."/>
            <person name="Edoardo P."/>
            <person name="Giuseppe L.R."/>
            <person name="Gasser R.B."/>
        </authorList>
    </citation>
    <scope>NUCLEOTIDE SEQUENCE [LARGE SCALE GENOMIC DNA]</scope>
    <source>
        <strain evidence="2">ISS1029</strain>
    </source>
</reference>
<evidence type="ECO:0000256" key="1">
    <source>
        <dbReference type="SAM" id="MobiDB-lite"/>
    </source>
</evidence>
<feature type="region of interest" description="Disordered" evidence="1">
    <location>
        <begin position="62"/>
        <end position="81"/>
    </location>
</feature>
<protein>
    <submittedName>
        <fullName evidence="2">Uncharacterized protein</fullName>
    </submittedName>
</protein>
<sequence length="81" mass="9418">MSESIECASWCTPVRNLAQSTPQLRHPAVNSRKRHSHRYHWKPRVDVRPTLGTPVELEFYRGMNPSTHSHSRLPTAFQPTR</sequence>
<gene>
    <name evidence="2" type="ORF">T11_13145</name>
    <name evidence="3" type="ORF">T11_13361</name>
</gene>
<organism evidence="2 4">
    <name type="scientific">Trichinella zimbabwensis</name>
    <dbReference type="NCBI Taxonomy" id="268475"/>
    <lineage>
        <taxon>Eukaryota</taxon>
        <taxon>Metazoa</taxon>
        <taxon>Ecdysozoa</taxon>
        <taxon>Nematoda</taxon>
        <taxon>Enoplea</taxon>
        <taxon>Dorylaimia</taxon>
        <taxon>Trichinellida</taxon>
        <taxon>Trichinellidae</taxon>
        <taxon>Trichinella</taxon>
    </lineage>
</organism>
<keyword evidence="4" id="KW-1185">Reference proteome</keyword>
<comment type="caution">
    <text evidence="2">The sequence shown here is derived from an EMBL/GenBank/DDBJ whole genome shotgun (WGS) entry which is preliminary data.</text>
</comment>
<evidence type="ECO:0000313" key="2">
    <source>
        <dbReference type="EMBL" id="KRZ01509.1"/>
    </source>
</evidence>
<dbReference type="EMBL" id="JYDP01000283">
    <property type="protein sequence ID" value="KRZ01509.1"/>
    <property type="molecule type" value="Genomic_DNA"/>
</dbReference>